<dbReference type="GO" id="GO:0008081">
    <property type="term" value="F:phosphoric diester hydrolase activity"/>
    <property type="evidence" value="ECO:0007669"/>
    <property type="project" value="UniProtKB-ARBA"/>
</dbReference>
<feature type="domain" description="HD-GYP" evidence="1">
    <location>
        <begin position="172"/>
        <end position="376"/>
    </location>
</feature>
<dbReference type="Proteomes" id="UP000218890">
    <property type="component" value="Chromosome"/>
</dbReference>
<dbReference type="Gene3D" id="3.30.450.40">
    <property type="match status" value="1"/>
</dbReference>
<dbReference type="PROSITE" id="PS51832">
    <property type="entry name" value="HD_GYP"/>
    <property type="match status" value="1"/>
</dbReference>
<dbReference type="KEGG" id="hhk:HH1059_09950"/>
<dbReference type="InterPro" id="IPR003018">
    <property type="entry name" value="GAF"/>
</dbReference>
<dbReference type="EMBL" id="AP017372">
    <property type="protein sequence ID" value="BAU57692.1"/>
    <property type="molecule type" value="Genomic_DNA"/>
</dbReference>
<name>A0A0X8X9T9_HALHR</name>
<evidence type="ECO:0000259" key="1">
    <source>
        <dbReference type="PROSITE" id="PS51832"/>
    </source>
</evidence>
<dbReference type="Gene3D" id="1.10.3210.10">
    <property type="entry name" value="Hypothetical protein af1432"/>
    <property type="match status" value="1"/>
</dbReference>
<dbReference type="OrthoDB" id="9802066at2"/>
<protein>
    <submittedName>
        <fullName evidence="2">Response regulator</fullName>
    </submittedName>
</protein>
<dbReference type="InterPro" id="IPR003607">
    <property type="entry name" value="HD/PDEase_dom"/>
</dbReference>
<dbReference type="Pfam" id="PF01590">
    <property type="entry name" value="GAF"/>
    <property type="match status" value="1"/>
</dbReference>
<reference evidence="2" key="1">
    <citation type="submission" date="2016-02" db="EMBL/GenBank/DDBJ databases">
        <title>Halorhodospira halochloris DSM-1059 complete genome, version 2.</title>
        <authorList>
            <person name="Tsukatani Y."/>
        </authorList>
    </citation>
    <scope>NUCLEOTIDE SEQUENCE</scope>
    <source>
        <strain evidence="2">DSM 1059</strain>
    </source>
</reference>
<dbReference type="InterPro" id="IPR037522">
    <property type="entry name" value="HD_GYP_dom"/>
</dbReference>
<dbReference type="Pfam" id="PF13487">
    <property type="entry name" value="HD_5"/>
    <property type="match status" value="1"/>
</dbReference>
<dbReference type="SUPFAM" id="SSF109604">
    <property type="entry name" value="HD-domain/PDEase-like"/>
    <property type="match status" value="1"/>
</dbReference>
<evidence type="ECO:0000313" key="3">
    <source>
        <dbReference type="Proteomes" id="UP000218890"/>
    </source>
</evidence>
<dbReference type="CDD" id="cd00077">
    <property type="entry name" value="HDc"/>
    <property type="match status" value="1"/>
</dbReference>
<organism evidence="2 3">
    <name type="scientific">Halorhodospira halochloris</name>
    <name type="common">Ectothiorhodospira halochloris</name>
    <dbReference type="NCBI Taxonomy" id="1052"/>
    <lineage>
        <taxon>Bacteria</taxon>
        <taxon>Pseudomonadati</taxon>
        <taxon>Pseudomonadota</taxon>
        <taxon>Gammaproteobacteria</taxon>
        <taxon>Chromatiales</taxon>
        <taxon>Ectothiorhodospiraceae</taxon>
        <taxon>Halorhodospira</taxon>
    </lineage>
</organism>
<dbReference type="PANTHER" id="PTHR45228">
    <property type="entry name" value="CYCLIC DI-GMP PHOSPHODIESTERASE TM_0186-RELATED"/>
    <property type="match status" value="1"/>
</dbReference>
<dbReference type="AlphaFoldDB" id="A0A0X8X9T9"/>
<gene>
    <name evidence="2" type="ORF">HH1059_09950</name>
</gene>
<dbReference type="PANTHER" id="PTHR45228:SF1">
    <property type="entry name" value="CYCLIC DI-GMP PHOSPHODIESTERASE TM_0186"/>
    <property type="match status" value="1"/>
</dbReference>
<keyword evidence="3" id="KW-1185">Reference proteome</keyword>
<dbReference type="InterPro" id="IPR029016">
    <property type="entry name" value="GAF-like_dom_sf"/>
</dbReference>
<proteinExistence type="predicted"/>
<evidence type="ECO:0000313" key="2">
    <source>
        <dbReference type="EMBL" id="BAU57692.1"/>
    </source>
</evidence>
<sequence>MAMDLSVWHPPDALGLAIGDKDESLNFRLERLRNRLISDYGATGLHRIAIAVYEPKSDELLTFAYASDTPSPLTQYSAQLSDSQSLMNLSRDWGTRIIHDLKDIPKQRRHSAVVSDSGFRSSLTIPIIYNGKLYGFVFFNSREPEFFQGARLEALLPYARLVGLIGANAIREARIIRGTVGSTIALSKARDIETSAHMQRIGVLSGAIAGRLAAKFDLSDEYITMLEQFSPLHDLGKLSIPDNILLKPGRLTEEEFDHIKQHVQKGIDLLEVMVSELDIGSNSQMGMLRDIIAYHHEKLDGSGYPYGLKDDQIPWAGRIVGVADIYDALTSERPYKSAWSKGEAIDLLRRESGTKLCPYCVDALIEVLEDPESNIS</sequence>
<dbReference type="SUPFAM" id="SSF55781">
    <property type="entry name" value="GAF domain-like"/>
    <property type="match status" value="1"/>
</dbReference>
<dbReference type="InterPro" id="IPR052020">
    <property type="entry name" value="Cyclic_di-GMP/3'3'-cGAMP_PDE"/>
</dbReference>
<accession>A0A0X8X9T9</accession>